<evidence type="ECO:0000256" key="1">
    <source>
        <dbReference type="SAM" id="SignalP"/>
    </source>
</evidence>
<dbReference type="PROSITE" id="PS51257">
    <property type="entry name" value="PROKAR_LIPOPROTEIN"/>
    <property type="match status" value="1"/>
</dbReference>
<reference evidence="2 3" key="1">
    <citation type="submission" date="2019-07" db="EMBL/GenBank/DDBJ databases">
        <title>R&amp;d 2014.</title>
        <authorList>
            <person name="Klenk H.-P."/>
        </authorList>
    </citation>
    <scope>NUCLEOTIDE SEQUENCE [LARGE SCALE GENOMIC DNA]</scope>
    <source>
        <strain evidence="2 3">DSM 43868</strain>
    </source>
</reference>
<keyword evidence="3" id="KW-1185">Reference proteome</keyword>
<dbReference type="PROSITE" id="PS51318">
    <property type="entry name" value="TAT"/>
    <property type="match status" value="1"/>
</dbReference>
<protein>
    <recommendedName>
        <fullName evidence="4">Lipoprotein</fullName>
    </recommendedName>
</protein>
<feature type="chain" id="PRO_5039565830" description="Lipoprotein" evidence="1">
    <location>
        <begin position="30"/>
        <end position="271"/>
    </location>
</feature>
<accession>A0A562I7F9</accession>
<feature type="signal peptide" evidence="1">
    <location>
        <begin position="1"/>
        <end position="29"/>
    </location>
</feature>
<sequence length="271" mass="27811">MTQHTRTAGRLRRVVASTAAALAATVLVAGCATGSDPVAPATGAAPTPKDALLAAVPEDTDGRFRFAGKDSDTDLSGLVDPAAKGVELTMAVKDAELGLTTRMTFRVVSEQVWMKVKFTGGEGLTGLPKLPDRWLELDRAKLTDAEAAPVWDGADVGNAGPLIEAATAVEEKGDRKYAGTIDLTAGAAAEVLEAEQMTALGAAAKAVPFTAEVGPDGNLSRLTLQVPAAGERKAYAYVVEYSDYGSAPQVTAPTGAAAQKAPKAAYDLLNG</sequence>
<evidence type="ECO:0000313" key="3">
    <source>
        <dbReference type="Proteomes" id="UP000319825"/>
    </source>
</evidence>
<dbReference type="EMBL" id="VLKE01000001">
    <property type="protein sequence ID" value="TWH66708.1"/>
    <property type="molecule type" value="Genomic_DNA"/>
</dbReference>
<dbReference type="InterPro" id="IPR006311">
    <property type="entry name" value="TAT_signal"/>
</dbReference>
<proteinExistence type="predicted"/>
<dbReference type="OrthoDB" id="3389388at2"/>
<evidence type="ECO:0000313" key="2">
    <source>
        <dbReference type="EMBL" id="TWH66708.1"/>
    </source>
</evidence>
<gene>
    <name evidence="2" type="ORF">JD77_01666</name>
</gene>
<keyword evidence="1" id="KW-0732">Signal</keyword>
<evidence type="ECO:0008006" key="4">
    <source>
        <dbReference type="Google" id="ProtNLM"/>
    </source>
</evidence>
<dbReference type="Gene3D" id="2.50.20.20">
    <property type="match status" value="1"/>
</dbReference>
<dbReference type="Proteomes" id="UP000319825">
    <property type="component" value="Unassembled WGS sequence"/>
</dbReference>
<dbReference type="RefSeq" id="WP_145773743.1">
    <property type="nucleotide sequence ID" value="NZ_BAAATQ010000067.1"/>
</dbReference>
<dbReference type="AlphaFoldDB" id="A0A562I7F9"/>
<comment type="caution">
    <text evidence="2">The sequence shown here is derived from an EMBL/GenBank/DDBJ whole genome shotgun (WGS) entry which is preliminary data.</text>
</comment>
<organism evidence="2 3">
    <name type="scientific">Micromonospora olivasterospora</name>
    <dbReference type="NCBI Taxonomy" id="1880"/>
    <lineage>
        <taxon>Bacteria</taxon>
        <taxon>Bacillati</taxon>
        <taxon>Actinomycetota</taxon>
        <taxon>Actinomycetes</taxon>
        <taxon>Micromonosporales</taxon>
        <taxon>Micromonosporaceae</taxon>
        <taxon>Micromonospora</taxon>
    </lineage>
</organism>
<name>A0A562I7F9_MICOL</name>